<dbReference type="Proteomes" id="UP000799444">
    <property type="component" value="Unassembled WGS sequence"/>
</dbReference>
<keyword evidence="18" id="KW-1185">Reference proteome</keyword>
<comment type="subcellular location">
    <subcellularLocation>
        <location evidence="3">Chromosome</location>
    </subcellularLocation>
    <subcellularLocation>
        <location evidence="2">Nucleus</location>
    </subcellularLocation>
</comment>
<evidence type="ECO:0000256" key="11">
    <source>
        <dbReference type="ARBA" id="ARBA00023054"/>
    </source>
</evidence>
<dbReference type="GO" id="GO:0000794">
    <property type="term" value="C:condensed nuclear chromosome"/>
    <property type="evidence" value="ECO:0007669"/>
    <property type="project" value="TreeGrafter"/>
</dbReference>
<dbReference type="GO" id="GO:0070192">
    <property type="term" value="P:chromosome organization involved in meiotic cell cycle"/>
    <property type="evidence" value="ECO:0007669"/>
    <property type="project" value="TreeGrafter"/>
</dbReference>
<dbReference type="InterPro" id="IPR038729">
    <property type="entry name" value="Rad50/SbcC_AAA"/>
</dbReference>
<keyword evidence="8" id="KW-0227">DNA damage</keyword>
<dbReference type="NCBIfam" id="TIGR00606">
    <property type="entry name" value="rad50"/>
    <property type="match status" value="1"/>
</dbReference>
<evidence type="ECO:0000256" key="3">
    <source>
        <dbReference type="ARBA" id="ARBA00004286"/>
    </source>
</evidence>
<dbReference type="Pfam" id="PF13558">
    <property type="entry name" value="SbcC_Walker_B"/>
    <property type="match status" value="1"/>
</dbReference>
<evidence type="ECO:0000256" key="2">
    <source>
        <dbReference type="ARBA" id="ARBA00004123"/>
    </source>
</evidence>
<keyword evidence="6" id="KW-0158">Chromosome</keyword>
<keyword evidence="13" id="KW-0539">Nucleus</keyword>
<evidence type="ECO:0000259" key="16">
    <source>
        <dbReference type="Pfam" id="PF13476"/>
    </source>
</evidence>
<evidence type="ECO:0000256" key="5">
    <source>
        <dbReference type="ARBA" id="ARBA00017893"/>
    </source>
</evidence>
<comment type="caution">
    <text evidence="17">The sequence shown here is derived from an EMBL/GenBank/DDBJ whole genome shotgun (WGS) entry which is preliminary data.</text>
</comment>
<evidence type="ECO:0000256" key="1">
    <source>
        <dbReference type="ARBA" id="ARBA00001947"/>
    </source>
</evidence>
<feature type="coiled-coil region" evidence="15">
    <location>
        <begin position="506"/>
        <end position="533"/>
    </location>
</feature>
<comment type="catalytic activity">
    <reaction evidence="14">
        <text>ATP + H2O = ADP + phosphate + H(+)</text>
        <dbReference type="Rhea" id="RHEA:13065"/>
        <dbReference type="ChEBI" id="CHEBI:15377"/>
        <dbReference type="ChEBI" id="CHEBI:15378"/>
        <dbReference type="ChEBI" id="CHEBI:30616"/>
        <dbReference type="ChEBI" id="CHEBI:43474"/>
        <dbReference type="ChEBI" id="CHEBI:456216"/>
    </reaction>
</comment>
<dbReference type="PANTHER" id="PTHR18867">
    <property type="entry name" value="RAD50"/>
    <property type="match status" value="1"/>
</dbReference>
<dbReference type="InterPro" id="IPR004584">
    <property type="entry name" value="Rad50_eukaryotes"/>
</dbReference>
<dbReference type="FunFam" id="3.40.50.300:FF:001195">
    <property type="entry name" value="DNA repair protein rad50"/>
    <property type="match status" value="1"/>
</dbReference>
<keyword evidence="11 15" id="KW-0175">Coiled coil</keyword>
<dbReference type="GO" id="GO:0006302">
    <property type="term" value="P:double-strand break repair"/>
    <property type="evidence" value="ECO:0007669"/>
    <property type="project" value="InterPro"/>
</dbReference>
<keyword evidence="9" id="KW-0378">Hydrolase</keyword>
<evidence type="ECO:0000256" key="13">
    <source>
        <dbReference type="ARBA" id="ARBA00023242"/>
    </source>
</evidence>
<dbReference type="Gene3D" id="1.10.287.1490">
    <property type="match status" value="1"/>
</dbReference>
<feature type="coiled-coil region" evidence="15">
    <location>
        <begin position="278"/>
        <end position="347"/>
    </location>
</feature>
<name>A0A9P4R402_9PLEO</name>
<dbReference type="GO" id="GO:0007004">
    <property type="term" value="P:telomere maintenance via telomerase"/>
    <property type="evidence" value="ECO:0007669"/>
    <property type="project" value="TreeGrafter"/>
</dbReference>
<comment type="similarity">
    <text evidence="4">Belongs to the SMC family. RAD50 subfamily.</text>
</comment>
<dbReference type="GO" id="GO:0051880">
    <property type="term" value="F:G-quadruplex DNA binding"/>
    <property type="evidence" value="ECO:0007669"/>
    <property type="project" value="TreeGrafter"/>
</dbReference>
<accession>A0A9P4R402</accession>
<dbReference type="GO" id="GO:0016887">
    <property type="term" value="F:ATP hydrolysis activity"/>
    <property type="evidence" value="ECO:0007669"/>
    <property type="project" value="InterPro"/>
</dbReference>
<dbReference type="EMBL" id="ML996124">
    <property type="protein sequence ID" value="KAF2736526.1"/>
    <property type="molecule type" value="Genomic_DNA"/>
</dbReference>
<feature type="coiled-coil region" evidence="15">
    <location>
        <begin position="588"/>
        <end position="622"/>
    </location>
</feature>
<evidence type="ECO:0000313" key="17">
    <source>
        <dbReference type="EMBL" id="KAF2736526.1"/>
    </source>
</evidence>
<keyword evidence="10" id="KW-0862">Zinc</keyword>
<evidence type="ECO:0000313" key="18">
    <source>
        <dbReference type="Proteomes" id="UP000799444"/>
    </source>
</evidence>
<dbReference type="Gene3D" id="3.40.50.300">
    <property type="entry name" value="P-loop containing nucleotide triphosphate hydrolases"/>
    <property type="match status" value="2"/>
</dbReference>
<evidence type="ECO:0000256" key="6">
    <source>
        <dbReference type="ARBA" id="ARBA00022454"/>
    </source>
</evidence>
<dbReference type="PANTHER" id="PTHR18867:SF12">
    <property type="entry name" value="DNA REPAIR PROTEIN RAD50"/>
    <property type="match status" value="1"/>
</dbReference>
<reference evidence="17" key="1">
    <citation type="journal article" date="2020" name="Stud. Mycol.">
        <title>101 Dothideomycetes genomes: a test case for predicting lifestyles and emergence of pathogens.</title>
        <authorList>
            <person name="Haridas S."/>
            <person name="Albert R."/>
            <person name="Binder M."/>
            <person name="Bloem J."/>
            <person name="Labutti K."/>
            <person name="Salamov A."/>
            <person name="Andreopoulos B."/>
            <person name="Baker S."/>
            <person name="Barry K."/>
            <person name="Bills G."/>
            <person name="Bluhm B."/>
            <person name="Cannon C."/>
            <person name="Castanera R."/>
            <person name="Culley D."/>
            <person name="Daum C."/>
            <person name="Ezra D."/>
            <person name="Gonzalez J."/>
            <person name="Henrissat B."/>
            <person name="Kuo A."/>
            <person name="Liang C."/>
            <person name="Lipzen A."/>
            <person name="Lutzoni F."/>
            <person name="Magnuson J."/>
            <person name="Mondo S."/>
            <person name="Nolan M."/>
            <person name="Ohm R."/>
            <person name="Pangilinan J."/>
            <person name="Park H.-J."/>
            <person name="Ramirez L."/>
            <person name="Alfaro M."/>
            <person name="Sun H."/>
            <person name="Tritt A."/>
            <person name="Yoshinaga Y."/>
            <person name="Zwiers L.-H."/>
            <person name="Turgeon B."/>
            <person name="Goodwin S."/>
            <person name="Spatafora J."/>
            <person name="Crous P."/>
            <person name="Grigoriev I."/>
        </authorList>
    </citation>
    <scope>NUCLEOTIDE SEQUENCE</scope>
    <source>
        <strain evidence="17">CBS 125425</strain>
    </source>
</reference>
<feature type="coiled-coil region" evidence="15">
    <location>
        <begin position="1028"/>
        <end position="1154"/>
    </location>
</feature>
<evidence type="ECO:0000256" key="15">
    <source>
        <dbReference type="SAM" id="Coils"/>
    </source>
</evidence>
<protein>
    <recommendedName>
        <fullName evidence="5">DNA repair protein RAD50</fullName>
    </recommendedName>
</protein>
<organism evidence="17 18">
    <name type="scientific">Polyplosphaeria fusca</name>
    <dbReference type="NCBI Taxonomy" id="682080"/>
    <lineage>
        <taxon>Eukaryota</taxon>
        <taxon>Fungi</taxon>
        <taxon>Dikarya</taxon>
        <taxon>Ascomycota</taxon>
        <taxon>Pezizomycotina</taxon>
        <taxon>Dothideomycetes</taxon>
        <taxon>Pleosporomycetidae</taxon>
        <taxon>Pleosporales</taxon>
        <taxon>Tetraplosphaeriaceae</taxon>
        <taxon>Polyplosphaeria</taxon>
    </lineage>
</organism>
<evidence type="ECO:0000256" key="4">
    <source>
        <dbReference type="ARBA" id="ARBA00009439"/>
    </source>
</evidence>
<evidence type="ECO:0000256" key="9">
    <source>
        <dbReference type="ARBA" id="ARBA00022801"/>
    </source>
</evidence>
<feature type="coiled-coil region" evidence="15">
    <location>
        <begin position="862"/>
        <end position="950"/>
    </location>
</feature>
<dbReference type="GO" id="GO:0046872">
    <property type="term" value="F:metal ion binding"/>
    <property type="evidence" value="ECO:0007669"/>
    <property type="project" value="UniProtKB-KW"/>
</dbReference>
<dbReference type="Pfam" id="PF13476">
    <property type="entry name" value="AAA_23"/>
    <property type="match status" value="1"/>
</dbReference>
<keyword evidence="12" id="KW-0234">DNA repair</keyword>
<dbReference type="SUPFAM" id="SSF52540">
    <property type="entry name" value="P-loop containing nucleoside triphosphate hydrolases"/>
    <property type="match status" value="2"/>
</dbReference>
<dbReference type="InterPro" id="IPR027417">
    <property type="entry name" value="P-loop_NTPase"/>
</dbReference>
<comment type="cofactor">
    <cofactor evidence="1">
        <name>Zn(2+)</name>
        <dbReference type="ChEBI" id="CHEBI:29105"/>
    </cofactor>
</comment>
<dbReference type="FunFam" id="3.40.50.300:FF:000947">
    <property type="entry name" value="DNA repair protein RAD50"/>
    <property type="match status" value="1"/>
</dbReference>
<evidence type="ECO:0000256" key="10">
    <source>
        <dbReference type="ARBA" id="ARBA00022833"/>
    </source>
</evidence>
<dbReference type="GO" id="GO:0000722">
    <property type="term" value="P:telomere maintenance via recombination"/>
    <property type="evidence" value="ECO:0007669"/>
    <property type="project" value="TreeGrafter"/>
</dbReference>
<keyword evidence="7" id="KW-0479">Metal-binding</keyword>
<dbReference type="OrthoDB" id="18797at2759"/>
<proteinExistence type="inferred from homology"/>
<feature type="coiled-coil region" evidence="15">
    <location>
        <begin position="386"/>
        <end position="469"/>
    </location>
</feature>
<gene>
    <name evidence="17" type="ORF">EJ04DRAFT_562390</name>
</gene>
<feature type="domain" description="Rad50/SbcC-type AAA" evidence="16">
    <location>
        <begin position="100"/>
        <end position="327"/>
    </location>
</feature>
<evidence type="ECO:0000256" key="8">
    <source>
        <dbReference type="ARBA" id="ARBA00022763"/>
    </source>
</evidence>
<dbReference type="GO" id="GO:0043047">
    <property type="term" value="F:single-stranded telomeric DNA binding"/>
    <property type="evidence" value="ECO:0007669"/>
    <property type="project" value="TreeGrafter"/>
</dbReference>
<dbReference type="GO" id="GO:0003691">
    <property type="term" value="F:double-stranded telomeric DNA binding"/>
    <property type="evidence" value="ECO:0007669"/>
    <property type="project" value="TreeGrafter"/>
</dbReference>
<dbReference type="GO" id="GO:0030870">
    <property type="term" value="C:Mre11 complex"/>
    <property type="evidence" value="ECO:0007669"/>
    <property type="project" value="InterPro"/>
</dbReference>
<evidence type="ECO:0000256" key="12">
    <source>
        <dbReference type="ARBA" id="ARBA00023204"/>
    </source>
</evidence>
<evidence type="ECO:0000256" key="14">
    <source>
        <dbReference type="ARBA" id="ARBA00049360"/>
    </source>
</evidence>
<evidence type="ECO:0000256" key="7">
    <source>
        <dbReference type="ARBA" id="ARBA00022723"/>
    </source>
</evidence>
<sequence length="1405" mass="160025">MRSANDDCCLSGVWRKPVVRRESRDSALEAPGRSFLALKRPSTDRVFPATHRAASTTHTTTDKIWWWAPRASEGVATCVRLALFQHQRYNANSITAKIERLQILGIRSFGHQFAQSIIFDTPLTLIVGWNGSGKTTIIECLKYATTGELPPNSKTGGAFIHDPKLCGEKEVLAKVMLSFRSTTGARMIVSRNLQLTVKKASRSQKTLEGTLTIVKDGDKSVISSRVGELNDIIPQYFGVSKAILDNVIFCHQEDSLWPMSEPSVLKKKFDDIFEAHKYTQAVDNIKLLKKQLSEQLEKDKISEAYTKGEKERGERLQAKITELYDEIALYRKQTNDIEDDLAEAQKKSANAFSNAARFEQIVAQVQGKRITLQANQESVRELQGYIKHMSETDSELQEMLDRYEERVSAQRDDQEALRKNYGDLKHDIEEARTKLGVKQSEIGKYQAEKEQYDRNMQDREDIVKEAAKRHSIRGFDYDIDDMRVKEFLDVVEKRHRDQTKTVNHVRQEIQEELRGAQNELNRLGERKATLKQSKEASRAQIAINDTRIAHLLKEMNQIVTDEGSEAILQEKMSTTEQELTAVNSKASAERFDERIRDADMALRRLEDNQEALQAELVKATQFARDSAQIDYAQDELKAAKRSLETMTGAHGLRISRLVDSAWEPASLESSFQTALSQQADKVKDATSRRDVTQSNLDAINFKLQNAESGQTKKRAELLKLEQTVQDSIGQDDMDDFEETLNGLEEDFSVANSDRDKFEATTHYFKKAMATAEKHDACHLCKRTLKDDKTIDFTKKGFLENLQLLIEKASSMADADNLADLKKDLQKARDAKPSYDLAILVRETDLPALESEIAKLFQERATVNKALEDQDELVIDAENAKQEVESLSKDVQSIVAYHNQVRELEVKIRDWAEKQKSAGLSRGINAIQDDSKKVSDEVRKAKATLASLSAERDHSRTRINDLALKIRDISAALSSAQTKLKEKRSLSGRIQEFKTTNANEKEATQGFERDMQALDPQIEQAQMRYDDINHRGNERLQNLQAEAAKLSDSVRQLTHANREIDSYNSKGGPKQLERASQDIENLRKAMARSEEDMLNVTRQLKKIEDAARSTEDTKREIADNLRYRKAYRSLESLQKEIHELESHNAEQDKGRYEDEGRKWENEALRLTAEQSRLVGIGVSKDQQMAEHVEDWESTYKHAATKYREYHIKVETSKAAVADLARYGSALDNAVMKFHGHKMEEINRIIDELWRQAYQGTDVDTVRIRSDNDSSNARSNRIYNYRVVMVKQDVEMDMRGRCSAGQKVLASIVIRLALAECFGANCGLIALDEPTTNLDQQNIQGLAESLSEIIKIRRKQANFQLLVITHDEQFLRDMNCASITENYYRVSRNKQQESIIEKQSTSLVRLL</sequence>